<dbReference type="EMBL" id="CP012752">
    <property type="protein sequence ID" value="ALG10404.1"/>
    <property type="molecule type" value="Genomic_DNA"/>
</dbReference>
<sequence length="148" mass="16491">MNDPERAAQAAADIWQGSAYPFFPYPGAWIAFSSDEPSSQIEFYPHGVELAPLDTSDDYEFTLNPSAPLLTPTHIALKASIDRSGVEKIAAREGWRCRLGNRGGAFDVLDVWVENRLMIEVLTPDLQPAFDAAMNAERWGKLVEQTRH</sequence>
<proteinExistence type="predicted"/>
<organism evidence="1 2">
    <name type="scientific">Kibdelosporangium phytohabitans</name>
    <dbReference type="NCBI Taxonomy" id="860235"/>
    <lineage>
        <taxon>Bacteria</taxon>
        <taxon>Bacillati</taxon>
        <taxon>Actinomycetota</taxon>
        <taxon>Actinomycetes</taxon>
        <taxon>Pseudonocardiales</taxon>
        <taxon>Pseudonocardiaceae</taxon>
        <taxon>Kibdelosporangium</taxon>
    </lineage>
</organism>
<keyword evidence="2" id="KW-1185">Reference proteome</keyword>
<reference evidence="1 2" key="1">
    <citation type="submission" date="2015-07" db="EMBL/GenBank/DDBJ databases">
        <title>Genome sequencing of Kibdelosporangium phytohabitans.</title>
        <authorList>
            <person name="Qin S."/>
            <person name="Xing K."/>
        </authorList>
    </citation>
    <scope>NUCLEOTIDE SEQUENCE [LARGE SCALE GENOMIC DNA]</scope>
    <source>
        <strain evidence="1 2">KLBMP1111</strain>
    </source>
</reference>
<gene>
    <name evidence="1" type="ORF">AOZ06_29065</name>
</gene>
<evidence type="ECO:0000313" key="2">
    <source>
        <dbReference type="Proteomes" id="UP000063699"/>
    </source>
</evidence>
<dbReference type="Proteomes" id="UP000063699">
    <property type="component" value="Chromosome"/>
</dbReference>
<dbReference type="KEGG" id="kphy:AOZ06_29065"/>
<protein>
    <submittedName>
        <fullName evidence="1">Uncharacterized protein</fullName>
    </submittedName>
</protein>
<dbReference type="AlphaFoldDB" id="A0A0N9I6Z6"/>
<accession>A0A0N9I6Z6</accession>
<name>A0A0N9I6Z6_9PSEU</name>
<dbReference type="STRING" id="860235.AOZ06_29065"/>
<evidence type="ECO:0000313" key="1">
    <source>
        <dbReference type="EMBL" id="ALG10404.1"/>
    </source>
</evidence>